<keyword evidence="1" id="KW-0687">Ribonucleoprotein</keyword>
<accession>A0A3R7N7E9</accession>
<dbReference type="Proteomes" id="UP000283634">
    <property type="component" value="Unassembled WGS sequence"/>
</dbReference>
<dbReference type="RefSeq" id="XP_029234335.1">
    <property type="nucleotide sequence ID" value="XM_029385807.1"/>
</dbReference>
<organism evidence="1 2">
    <name type="scientific">Trypanosoma rangeli</name>
    <dbReference type="NCBI Taxonomy" id="5698"/>
    <lineage>
        <taxon>Eukaryota</taxon>
        <taxon>Discoba</taxon>
        <taxon>Euglenozoa</taxon>
        <taxon>Kinetoplastea</taxon>
        <taxon>Metakinetoplastina</taxon>
        <taxon>Trypanosomatida</taxon>
        <taxon>Trypanosomatidae</taxon>
        <taxon>Trypanosoma</taxon>
        <taxon>Herpetosoma</taxon>
    </lineage>
</organism>
<dbReference type="OrthoDB" id="250912at2759"/>
<dbReference type="GO" id="GO:0005840">
    <property type="term" value="C:ribosome"/>
    <property type="evidence" value="ECO:0007669"/>
    <property type="project" value="UniProtKB-KW"/>
</dbReference>
<reference evidence="1 2" key="1">
    <citation type="journal article" date="2018" name="BMC Genomics">
        <title>Genomic comparison of Trypanosoma conorhini and Trypanosoma rangeli to Trypanosoma cruzi strains of high and low virulence.</title>
        <authorList>
            <person name="Bradwell K.R."/>
            <person name="Koparde V.N."/>
            <person name="Matveyev A.V."/>
            <person name="Serrano M.G."/>
            <person name="Alves J.M."/>
            <person name="Parikh H."/>
            <person name="Huang B."/>
            <person name="Lee V."/>
            <person name="Espinosa-Alvarez O."/>
            <person name="Ortiz P.A."/>
            <person name="Costa-Martins A.G."/>
            <person name="Teixeira M.M."/>
            <person name="Buck G.A."/>
        </authorList>
    </citation>
    <scope>NUCLEOTIDE SEQUENCE [LARGE SCALE GENOMIC DNA]</scope>
    <source>
        <strain evidence="1 2">AM80</strain>
    </source>
</reference>
<dbReference type="VEuPathDB" id="TriTrypDB:TRSC58_01224"/>
<sequence>MRLTINQCFPDPLSRQWPATHHPVLCECRQLYVLVSICCCVPSAHLLVMHDGVSNSTVTSMPKGPTYLELRITERTRREAFCGFLMRAESASMASVPLGFAEDHRQVTVVCLRELYAASPQVLSALMDVLVFGLLRVGNTVKRVPSLRIVAFCDARAYAAALPEYVLEAFSLSTYMSALAMESAAVIQSSDTQSSNVVNKRHMLEVMLSPDGDDLVDTVMLSGEVSRYLRHLLVVLRGAMLVHSAPGSYVSTHVPRMLRLLKVFALLFAPSAHDRAGKLLLPRRSASPSTSRTNDVAPITNFSHVVVSPAHVMCLLCPMVAHLFSLRRAMVASSLGLGADGKESSLVLASDEEAAGAAVTLWDARAVLWISVSGGSHADVTTNADETARLGMSTARDITRALRSIHEEWLSYSECRELIRVTVLKHSAPPRG</sequence>
<comment type="caution">
    <text evidence="1">The sequence shown here is derived from an EMBL/GenBank/DDBJ whole genome shotgun (WGS) entry which is preliminary data.</text>
</comment>
<protein>
    <submittedName>
        <fullName evidence="1">40S ribosomal protein S24e</fullName>
    </submittedName>
</protein>
<keyword evidence="1" id="KW-0689">Ribosomal protein</keyword>
<dbReference type="AlphaFoldDB" id="A0A3R7N7E9"/>
<name>A0A3R7N7E9_TRYRA</name>
<gene>
    <name evidence="1" type="ORF">TraAM80_09103</name>
</gene>
<evidence type="ECO:0000313" key="1">
    <source>
        <dbReference type="EMBL" id="RNE97848.1"/>
    </source>
</evidence>
<proteinExistence type="predicted"/>
<dbReference type="GeneID" id="40333036"/>
<dbReference type="OMA" id="ECRELIC"/>
<keyword evidence="2" id="KW-1185">Reference proteome</keyword>
<dbReference type="EMBL" id="MKGL01000518">
    <property type="protein sequence ID" value="RNE97848.1"/>
    <property type="molecule type" value="Genomic_DNA"/>
</dbReference>
<evidence type="ECO:0000313" key="2">
    <source>
        <dbReference type="Proteomes" id="UP000283634"/>
    </source>
</evidence>